<evidence type="ECO:0008006" key="4">
    <source>
        <dbReference type="Google" id="ProtNLM"/>
    </source>
</evidence>
<feature type="compositionally biased region" description="Basic and acidic residues" evidence="1">
    <location>
        <begin position="240"/>
        <end position="255"/>
    </location>
</feature>
<dbReference type="Proteomes" id="UP000238261">
    <property type="component" value="Unassembled WGS sequence"/>
</dbReference>
<organism evidence="2 3">
    <name type="scientific">Xanthomonas hyacinthi</name>
    <dbReference type="NCBI Taxonomy" id="56455"/>
    <lineage>
        <taxon>Bacteria</taxon>
        <taxon>Pseudomonadati</taxon>
        <taxon>Pseudomonadota</taxon>
        <taxon>Gammaproteobacteria</taxon>
        <taxon>Lysobacterales</taxon>
        <taxon>Lysobacteraceae</taxon>
        <taxon>Xanthomonas</taxon>
    </lineage>
</organism>
<keyword evidence="3" id="KW-1185">Reference proteome</keyword>
<name>A0A2S7EZP8_9XANT</name>
<evidence type="ECO:0000256" key="1">
    <source>
        <dbReference type="SAM" id="MobiDB-lite"/>
    </source>
</evidence>
<reference evidence="3" key="1">
    <citation type="submission" date="2016-08" db="EMBL/GenBank/DDBJ databases">
        <authorList>
            <person name="Merda D."/>
            <person name="Briand M."/>
            <person name="Taghouti G."/>
            <person name="Carrere S."/>
            <person name="Gouzy J."/>
            <person name="Portier P."/>
            <person name="Jacques M.-A."/>
            <person name="Fischer-Le Saux M."/>
        </authorList>
    </citation>
    <scope>NUCLEOTIDE SEQUENCE [LARGE SCALE GENOMIC DNA]</scope>
    <source>
        <strain evidence="3">CFBP1156</strain>
    </source>
</reference>
<feature type="region of interest" description="Disordered" evidence="1">
    <location>
        <begin position="240"/>
        <end position="261"/>
    </location>
</feature>
<evidence type="ECO:0000313" key="3">
    <source>
        <dbReference type="Proteomes" id="UP000238261"/>
    </source>
</evidence>
<evidence type="ECO:0000313" key="2">
    <source>
        <dbReference type="EMBL" id="PPU98650.1"/>
    </source>
</evidence>
<proteinExistence type="predicted"/>
<gene>
    <name evidence="2" type="ORF">XhyaCFBP1156_04455</name>
</gene>
<accession>A0A2S7EZP8</accession>
<dbReference type="EMBL" id="MDEG01000003">
    <property type="protein sequence ID" value="PPU98650.1"/>
    <property type="molecule type" value="Genomic_DNA"/>
</dbReference>
<dbReference type="AlphaFoldDB" id="A0A2S7EZP8"/>
<comment type="caution">
    <text evidence="2">The sequence shown here is derived from an EMBL/GenBank/DDBJ whole genome shotgun (WGS) entry which is preliminary data.</text>
</comment>
<sequence length="261" mass="28824">MGAPPLRQNVGMASAFDQQKAGTTAPLHRSQRPGGPKPAVNSEINGLRSMMDTLRNDHAALSKRKSQFDKEIFLNSPMPDHLQSEYRKVVAERNEVGSLLAAMQRRLDFISDPKANSEVQQLMRLAKVRPAERPDSGPGLAQGNAIRKNIAALEGYRDLLGNADEMRAVHKQLGEMLKSGTLDTLPAADLKQLHALAGMDIEQKFDHLQKLEQVVDQTRTSLSKTGGAGLFEGIPYNAKEHARAQEQQRQNHQDSLDMGYL</sequence>
<protein>
    <recommendedName>
        <fullName evidence="4">Type III secretion protein</fullName>
    </recommendedName>
</protein>
<feature type="region of interest" description="Disordered" evidence="1">
    <location>
        <begin position="1"/>
        <end position="40"/>
    </location>
</feature>